<dbReference type="PANTHER" id="PTHR46579:SF1">
    <property type="entry name" value="F5_8 TYPE C DOMAIN-CONTAINING PROTEIN"/>
    <property type="match status" value="1"/>
</dbReference>
<evidence type="ECO:0000313" key="2">
    <source>
        <dbReference type="Proteomes" id="UP000663879"/>
    </source>
</evidence>
<sequence>MKVDQKILSEAFSASVDFDYVKIQNREKAKKYRLKRLKNYNNFLDPKIKYQQKSLNSEGHFVNLENITEKSNFINIVEDQSDPEEIHEKNYSNNFNVLNFNEPSKNEENMDINLNNVYNGFLGGLFFKDYLYDCSEIDVKDFYMAVYSLKLKHSLNNKTIDDILNLFKMVLPKKNKCPKSFAKIQSYLSLKNKNYEVYFCCVNCKALSSQNLTIDTLITKKNICEKCSKELSPFVTFDIYSQIDFIFNNKNLFNQLISKQSLAPQSNNLTDISDGSIYQNVIKNSQDKYISLVLNTDGAPVTNSNKYTMWPFLGTIVELEPFSRENFNNMVILGVWLGKEKPVYDIFVKNIVRDLILSKNKNIKIKNFDFTIRVQSVIMDLPAKAAVLNVKQFNGEFGCIHCYHPGEHSCTYGKRIYPPKKFENRTDVEFKNMVNLVTETKKPIFGIKGPNSLINIIDLPSQAPLDYMHLVLQGHTKWLIKQFFFSDQGNEFYIGNKLDVINKLLKQQKVPHNISRSIKCFDDKLKFKSNELRIFLFYQAIPLLYEYLPVFYFKLFASYVFAIRMLYEPIFDKNLIETSKKILQQYVEALEDSYAYDYTVHAHLHLADQVKQHGPLHCNSQFVFEVNFYVF</sequence>
<dbReference type="OrthoDB" id="3263820at2759"/>
<dbReference type="Proteomes" id="UP000663879">
    <property type="component" value="Unassembled WGS sequence"/>
</dbReference>
<name>A0A814AVX6_9BILA</name>
<protein>
    <submittedName>
        <fullName evidence="1">Uncharacterized protein</fullName>
    </submittedName>
</protein>
<evidence type="ECO:0000313" key="1">
    <source>
        <dbReference type="EMBL" id="CAF0917512.1"/>
    </source>
</evidence>
<dbReference type="AlphaFoldDB" id="A0A814AVX6"/>
<dbReference type="EMBL" id="CAJNOC010002184">
    <property type="protein sequence ID" value="CAF0917512.1"/>
    <property type="molecule type" value="Genomic_DNA"/>
</dbReference>
<dbReference type="Pfam" id="PF06869">
    <property type="entry name" value="DUF1258"/>
    <property type="match status" value="1"/>
</dbReference>
<comment type="caution">
    <text evidence="1">The sequence shown here is derived from an EMBL/GenBank/DDBJ whole genome shotgun (WGS) entry which is preliminary data.</text>
</comment>
<reference evidence="1" key="1">
    <citation type="submission" date="2021-02" db="EMBL/GenBank/DDBJ databases">
        <authorList>
            <person name="Nowell W R."/>
        </authorList>
    </citation>
    <scope>NUCLEOTIDE SEQUENCE</scope>
    <source>
        <strain evidence="1">Ploen Becks lab</strain>
    </source>
</reference>
<keyword evidence="2" id="KW-1185">Reference proteome</keyword>
<gene>
    <name evidence="1" type="ORF">OXX778_LOCUS12225</name>
</gene>
<organism evidence="1 2">
    <name type="scientific">Brachionus calyciflorus</name>
    <dbReference type="NCBI Taxonomy" id="104777"/>
    <lineage>
        <taxon>Eukaryota</taxon>
        <taxon>Metazoa</taxon>
        <taxon>Spiralia</taxon>
        <taxon>Gnathifera</taxon>
        <taxon>Rotifera</taxon>
        <taxon>Eurotatoria</taxon>
        <taxon>Monogononta</taxon>
        <taxon>Pseudotrocha</taxon>
        <taxon>Ploima</taxon>
        <taxon>Brachionidae</taxon>
        <taxon>Brachionus</taxon>
    </lineage>
</organism>
<dbReference type="InterPro" id="IPR009667">
    <property type="entry name" value="DUF1258"/>
</dbReference>
<dbReference type="PANTHER" id="PTHR46579">
    <property type="entry name" value="F5/8 TYPE C DOMAIN-CONTAINING PROTEIN-RELATED"/>
    <property type="match status" value="1"/>
</dbReference>
<proteinExistence type="predicted"/>
<accession>A0A814AVX6</accession>